<dbReference type="EMBL" id="VOSC01000012">
    <property type="protein sequence ID" value="TXE13151.1"/>
    <property type="molecule type" value="Genomic_DNA"/>
</dbReference>
<comment type="caution">
    <text evidence="4">The sequence shown here is derived from an EMBL/GenBank/DDBJ whole genome shotgun (WGS) entry which is preliminary data.</text>
</comment>
<dbReference type="SUPFAM" id="SSF48264">
    <property type="entry name" value="Cytochrome P450"/>
    <property type="match status" value="1"/>
</dbReference>
<keyword evidence="2" id="KW-0479">Metal-binding</keyword>
<dbReference type="PANTHER" id="PTHR46696">
    <property type="entry name" value="P450, PUTATIVE (EUROFUNG)-RELATED"/>
    <property type="match status" value="1"/>
</dbReference>
<keyword evidence="2" id="KW-0503">Monooxygenase</keyword>
<evidence type="ECO:0000256" key="3">
    <source>
        <dbReference type="SAM" id="MobiDB-lite"/>
    </source>
</evidence>
<evidence type="ECO:0000256" key="1">
    <source>
        <dbReference type="ARBA" id="ARBA00010617"/>
    </source>
</evidence>
<reference evidence="5" key="1">
    <citation type="submission" date="2019-08" db="EMBL/GenBank/DDBJ databases">
        <title>Seonamhaeicola sediminis sp. nov., isolated from marine sediment.</title>
        <authorList>
            <person name="Cao W.R."/>
        </authorList>
    </citation>
    <scope>NUCLEOTIDE SEQUENCE [LARGE SCALE GENOMIC DNA]</scope>
    <source>
        <strain evidence="5">Gy8</strain>
    </source>
</reference>
<dbReference type="GO" id="GO:0020037">
    <property type="term" value="F:heme binding"/>
    <property type="evidence" value="ECO:0007669"/>
    <property type="project" value="InterPro"/>
</dbReference>
<organism evidence="4 5">
    <name type="scientific">Seonamhaeicola algicola</name>
    <dbReference type="NCBI Taxonomy" id="1719036"/>
    <lineage>
        <taxon>Bacteria</taxon>
        <taxon>Pseudomonadati</taxon>
        <taxon>Bacteroidota</taxon>
        <taxon>Flavobacteriia</taxon>
        <taxon>Flavobacteriales</taxon>
        <taxon>Flavobacteriaceae</taxon>
    </lineage>
</organism>
<dbReference type="InterPro" id="IPR002397">
    <property type="entry name" value="Cyt_P450_B"/>
</dbReference>
<feature type="compositionally biased region" description="Basic and acidic residues" evidence="3">
    <location>
        <begin position="9"/>
        <end position="20"/>
    </location>
</feature>
<keyword evidence="2" id="KW-0349">Heme</keyword>
<keyword evidence="5" id="KW-1185">Reference proteome</keyword>
<dbReference type="PANTHER" id="PTHR46696:SF6">
    <property type="entry name" value="P450, PUTATIVE (EUROFUNG)-RELATED"/>
    <property type="match status" value="1"/>
</dbReference>
<accession>A0A5C7AX95</accession>
<dbReference type="RefSeq" id="WP_147132379.1">
    <property type="nucleotide sequence ID" value="NZ_VOSC01000012.1"/>
</dbReference>
<dbReference type="PRINTS" id="PR00359">
    <property type="entry name" value="BP450"/>
</dbReference>
<dbReference type="Proteomes" id="UP000321790">
    <property type="component" value="Unassembled WGS sequence"/>
</dbReference>
<comment type="similarity">
    <text evidence="1 2">Belongs to the cytochrome P450 family.</text>
</comment>
<evidence type="ECO:0000313" key="4">
    <source>
        <dbReference type="EMBL" id="TXE13151.1"/>
    </source>
</evidence>
<protein>
    <submittedName>
        <fullName evidence="4">Cytochrome P450</fullName>
    </submittedName>
</protein>
<dbReference type="GO" id="GO:0005506">
    <property type="term" value="F:iron ion binding"/>
    <property type="evidence" value="ECO:0007669"/>
    <property type="project" value="InterPro"/>
</dbReference>
<dbReference type="GO" id="GO:0004497">
    <property type="term" value="F:monooxygenase activity"/>
    <property type="evidence" value="ECO:0007669"/>
    <property type="project" value="UniProtKB-KW"/>
</dbReference>
<evidence type="ECO:0000313" key="5">
    <source>
        <dbReference type="Proteomes" id="UP000321790"/>
    </source>
</evidence>
<dbReference type="AlphaFoldDB" id="A0A5C7AX95"/>
<dbReference type="InterPro" id="IPR001128">
    <property type="entry name" value="Cyt_P450"/>
</dbReference>
<dbReference type="GO" id="GO:0016705">
    <property type="term" value="F:oxidoreductase activity, acting on paired donors, with incorporation or reduction of molecular oxygen"/>
    <property type="evidence" value="ECO:0007669"/>
    <property type="project" value="InterPro"/>
</dbReference>
<keyword evidence="2" id="KW-0560">Oxidoreductase</keyword>
<evidence type="ECO:0000256" key="2">
    <source>
        <dbReference type="RuleBase" id="RU000461"/>
    </source>
</evidence>
<dbReference type="Pfam" id="PF00067">
    <property type="entry name" value="p450"/>
    <property type="match status" value="1"/>
</dbReference>
<dbReference type="PROSITE" id="PS00086">
    <property type="entry name" value="CYTOCHROME_P450"/>
    <property type="match status" value="1"/>
</dbReference>
<feature type="region of interest" description="Disordered" evidence="3">
    <location>
        <begin position="1"/>
        <end position="24"/>
    </location>
</feature>
<keyword evidence="2" id="KW-0408">Iron</keyword>
<name>A0A5C7AX95_9FLAO</name>
<proteinExistence type="inferred from homology"/>
<dbReference type="OrthoDB" id="9801155at2"/>
<dbReference type="InterPro" id="IPR017972">
    <property type="entry name" value="Cyt_P450_CS"/>
</dbReference>
<dbReference type="InterPro" id="IPR036396">
    <property type="entry name" value="Cyt_P450_sf"/>
</dbReference>
<sequence>MKKSTLSDPFKEARESKGFGEMDDQNDPVVMVLGHKDVRKCAHNWKTFQSGGDEVGRIVVPSEVHIRNTRQIPFEVDPPEHKSYRDLVEPWFKRPLEANYQAKLTQIINNVVDEALNKGTLEVVEEFALKLQSRALTLLLNIPFEESDLWISWGTHVFRSEDTALDGDKANILYDYIDAQIDKAIENPGNDLYSVLLASEINGKKLTKEEVKGVLILTFAGGRDTVINAVTNAIAYFADHPKSLQRLRDEPEILNTAIEELIRYFSPLTQMGRVVTENTHVCEHAIKAQSRISMCWASANRDERVFENANDVVLDRKVNPHVAFGFGTHNCLGATHARQIMKILLTTLAEKVGTMEIIKCKENIEDLDEFKRKVGFDSIHVTFNKL</sequence>
<gene>
    <name evidence="4" type="ORF">FUA26_04975</name>
</gene>
<dbReference type="Gene3D" id="1.10.630.10">
    <property type="entry name" value="Cytochrome P450"/>
    <property type="match status" value="1"/>
</dbReference>